<reference evidence="3" key="1">
    <citation type="submission" date="2019-12" db="EMBL/GenBank/DDBJ databases">
        <title>Novel species isolated from a subtropical stream in China.</title>
        <authorList>
            <person name="Lu H."/>
        </authorList>
    </citation>
    <scope>NUCLEOTIDE SEQUENCE [LARGE SCALE GENOMIC DNA]</scope>
    <source>
        <strain evidence="3">FT81W</strain>
    </source>
</reference>
<dbReference type="EMBL" id="WWCX01000057">
    <property type="protein sequence ID" value="MYM96914.1"/>
    <property type="molecule type" value="Genomic_DNA"/>
</dbReference>
<dbReference type="RefSeq" id="WP_161085895.1">
    <property type="nucleotide sequence ID" value="NZ_WWCX01000057.1"/>
</dbReference>
<accession>A0A845GRI6</accession>
<evidence type="ECO:0000259" key="2">
    <source>
        <dbReference type="Pfam" id="PF09832"/>
    </source>
</evidence>
<dbReference type="Pfam" id="PF09832">
    <property type="entry name" value="DUF2059"/>
    <property type="match status" value="1"/>
</dbReference>
<feature type="chain" id="PRO_5032499308" evidence="1">
    <location>
        <begin position="23"/>
        <end position="184"/>
    </location>
</feature>
<keyword evidence="1" id="KW-0732">Signal</keyword>
<proteinExistence type="predicted"/>
<comment type="caution">
    <text evidence="3">The sequence shown here is derived from an EMBL/GenBank/DDBJ whole genome shotgun (WGS) entry which is preliminary data.</text>
</comment>
<dbReference type="InterPro" id="IPR018637">
    <property type="entry name" value="DUF2059"/>
</dbReference>
<feature type="domain" description="DUF2059" evidence="2">
    <location>
        <begin position="121"/>
        <end position="169"/>
    </location>
</feature>
<evidence type="ECO:0000256" key="1">
    <source>
        <dbReference type="SAM" id="SignalP"/>
    </source>
</evidence>
<gene>
    <name evidence="3" type="ORF">GTP90_23950</name>
</gene>
<dbReference type="AlphaFoldDB" id="A0A845GRI6"/>
<organism evidence="3 4">
    <name type="scientific">Duganella vulcania</name>
    <dbReference type="NCBI Taxonomy" id="2692166"/>
    <lineage>
        <taxon>Bacteria</taxon>
        <taxon>Pseudomonadati</taxon>
        <taxon>Pseudomonadota</taxon>
        <taxon>Betaproteobacteria</taxon>
        <taxon>Burkholderiales</taxon>
        <taxon>Oxalobacteraceae</taxon>
        <taxon>Telluria group</taxon>
        <taxon>Duganella</taxon>
    </lineage>
</organism>
<feature type="signal peptide" evidence="1">
    <location>
        <begin position="1"/>
        <end position="22"/>
    </location>
</feature>
<sequence length="184" mass="20155">MKKLIAAVLTTLAFTAAAPSFAQAPQAAPLDPASVAAARELFESMNYRATMVDMMKQMSSSAMGSIRPAMEGAINGDSKLDAAAKKQALEKLARKMPEIEKLMNEFMSDPALVDETLEASIPLYARTYTVDEIHQIAAFYRTPVGVKMLATMPRLSAELMQNTQGMMTKRLGALMQRMMKILED</sequence>
<evidence type="ECO:0000313" key="4">
    <source>
        <dbReference type="Proteomes" id="UP000447355"/>
    </source>
</evidence>
<dbReference type="Proteomes" id="UP000447355">
    <property type="component" value="Unassembled WGS sequence"/>
</dbReference>
<evidence type="ECO:0000313" key="3">
    <source>
        <dbReference type="EMBL" id="MYM96914.1"/>
    </source>
</evidence>
<name>A0A845GRI6_9BURK</name>
<protein>
    <submittedName>
        <fullName evidence="3">DUF2059 domain-containing protein</fullName>
    </submittedName>
</protein>